<dbReference type="AlphaFoldDB" id="A0A2T7NNW2"/>
<accession>A0A2T7NNW2</accession>
<dbReference type="Proteomes" id="UP000245119">
    <property type="component" value="Linkage Group LG10"/>
</dbReference>
<evidence type="ECO:0000313" key="2">
    <source>
        <dbReference type="Proteomes" id="UP000245119"/>
    </source>
</evidence>
<name>A0A2T7NNW2_POMCA</name>
<organism evidence="1 2">
    <name type="scientific">Pomacea canaliculata</name>
    <name type="common">Golden apple snail</name>
    <dbReference type="NCBI Taxonomy" id="400727"/>
    <lineage>
        <taxon>Eukaryota</taxon>
        <taxon>Metazoa</taxon>
        <taxon>Spiralia</taxon>
        <taxon>Lophotrochozoa</taxon>
        <taxon>Mollusca</taxon>
        <taxon>Gastropoda</taxon>
        <taxon>Caenogastropoda</taxon>
        <taxon>Architaenioglossa</taxon>
        <taxon>Ampullarioidea</taxon>
        <taxon>Ampullariidae</taxon>
        <taxon>Pomacea</taxon>
    </lineage>
</organism>
<reference evidence="1 2" key="1">
    <citation type="submission" date="2018-04" db="EMBL/GenBank/DDBJ databases">
        <title>The genome of golden apple snail Pomacea canaliculata provides insight into stress tolerance and invasive adaptation.</title>
        <authorList>
            <person name="Liu C."/>
            <person name="Liu B."/>
            <person name="Ren Y."/>
            <person name="Zhang Y."/>
            <person name="Wang H."/>
            <person name="Li S."/>
            <person name="Jiang F."/>
            <person name="Yin L."/>
            <person name="Zhang G."/>
            <person name="Qian W."/>
            <person name="Fan W."/>
        </authorList>
    </citation>
    <scope>NUCLEOTIDE SEQUENCE [LARGE SCALE GENOMIC DNA]</scope>
    <source>
        <strain evidence="1">SZHN2017</strain>
        <tissue evidence="1">Muscle</tissue>
    </source>
</reference>
<sequence length="80" mass="8564">MPPALLVNAQPPVSLAARQKEDNVVTSADGGTDCPDCKFLNSSETDRQMKGIDIKDSGAVNMLQGTRQMGEEITPENESN</sequence>
<evidence type="ECO:0000313" key="1">
    <source>
        <dbReference type="EMBL" id="PVD22861.1"/>
    </source>
</evidence>
<protein>
    <submittedName>
        <fullName evidence="1">Uncharacterized protein</fullName>
    </submittedName>
</protein>
<keyword evidence="2" id="KW-1185">Reference proteome</keyword>
<gene>
    <name evidence="1" type="ORF">C0Q70_16120</name>
</gene>
<dbReference type="EMBL" id="PZQS01000010">
    <property type="protein sequence ID" value="PVD22861.1"/>
    <property type="molecule type" value="Genomic_DNA"/>
</dbReference>
<proteinExistence type="predicted"/>
<comment type="caution">
    <text evidence="1">The sequence shown here is derived from an EMBL/GenBank/DDBJ whole genome shotgun (WGS) entry which is preliminary data.</text>
</comment>